<proteinExistence type="predicted"/>
<sequence>MPGNRQDMAGRGALEQLRPQLLLQPVQPARDGGVVHLQAARGLLCGLGAHHGEKQTQVVPVGVFDGHSAARRWCKFAMRICLKTVSICRSAN</sequence>
<reference evidence="1" key="1">
    <citation type="submission" date="2019-08" db="EMBL/GenBank/DDBJ databases">
        <authorList>
            <person name="Kucharzyk K."/>
            <person name="Murdoch R.W."/>
            <person name="Higgins S."/>
            <person name="Loffler F."/>
        </authorList>
    </citation>
    <scope>NUCLEOTIDE SEQUENCE</scope>
</reference>
<name>A0A645HCF3_9ZZZZ</name>
<dbReference type="AlphaFoldDB" id="A0A645HCF3"/>
<evidence type="ECO:0000313" key="1">
    <source>
        <dbReference type="EMBL" id="MPN36707.1"/>
    </source>
</evidence>
<protein>
    <submittedName>
        <fullName evidence="1">Uncharacterized protein</fullName>
    </submittedName>
</protein>
<dbReference type="EMBL" id="VSSQ01090988">
    <property type="protein sequence ID" value="MPN36707.1"/>
    <property type="molecule type" value="Genomic_DNA"/>
</dbReference>
<accession>A0A645HCF3</accession>
<comment type="caution">
    <text evidence="1">The sequence shown here is derived from an EMBL/GenBank/DDBJ whole genome shotgun (WGS) entry which is preliminary data.</text>
</comment>
<gene>
    <name evidence="1" type="ORF">SDC9_184217</name>
</gene>
<organism evidence="1">
    <name type="scientific">bioreactor metagenome</name>
    <dbReference type="NCBI Taxonomy" id="1076179"/>
    <lineage>
        <taxon>unclassified sequences</taxon>
        <taxon>metagenomes</taxon>
        <taxon>ecological metagenomes</taxon>
    </lineage>
</organism>